<sequence>MSILEAFRRQAEKKQCSICGNLVSRGVYRSHSTVCKLPSDDDDCLVVKEIHLDDENAEDGTSLNDSSDLFENVNSENREMTSAVENASMNIDKWQKRTTNVQKNAKFQKLLNPVRDKIGSKSKISRTCSRIPKKRPKKINLSVLAKTEEGTTKIDAQFFTEKKNKTVLENKAVTLKQNSGKDETPSYLDEISENFHIFRSADMLHCEPTTSRKVKEEPEQSLHDVLQSIQTYLNATDCNLQSSQHFSNHKSSGSELHQIVSPYYLTLFHKILKRTFCDGGMYGKVEFWEKHLNLLQKFVNLSDKSKLLLIRLFLRKWKWLTINELSYPDISSSLEPLFEELTRAELVDSSDFSLNDITEAVYLLRAPSLKAVAKEFKLEFNKSKTQIRCLLLRFAAHKNVFGISMEKRVLHTIKKKLGACYRLCKRVLNLFMAVFTLYSPIDMNSTLLFDQPSINLPSNLLFILLQVGTDKIRYPAPNNPSIINIYTDSEKLFRYVEAKELEAEIANLTQRGSWSDVIQCAGNARDKYERSYLTQREFCESLEGHLRRFTDLHVYARCISRGAEAFEKIKDYQNAVEWLKYLLHTKKFNFILGNARGGWWNRLALNLDVHLKDKNQAMEAVTEGLQDPALGDKDRLLLQDRGRKLLPTWRGPLIDELPERIDIEGSVLAKRLGETRINRFMIKKAGVLYECNVEEVALNHYIRKKGFKEDMLPVIKMEPADLNTRSFYTRRMDLFELRLKEIEELSFDELLLEMEETYTSHYGVTNSEISWDCFDNFEQIKVSLIFVLLYLASILILLS</sequence>
<dbReference type="OMA" id="ISENFHI"/>
<keyword evidence="1" id="KW-0378">Hydrolase</keyword>
<dbReference type="InterPro" id="IPR049132">
    <property type="entry name" value="FAN1-like_euk"/>
</dbReference>
<evidence type="ECO:0000313" key="5">
    <source>
        <dbReference type="WBParaSite" id="TCLT_0001059301-mRNA-1"/>
    </source>
</evidence>
<dbReference type="STRING" id="103827.A0A0N5DBM9"/>
<comment type="similarity">
    <text evidence="1">Belongs to the FAN1 family.</text>
</comment>
<keyword evidence="1" id="KW-0227">DNA damage</keyword>
<keyword evidence="1" id="KW-0540">Nuclease</keyword>
<dbReference type="GO" id="GO:0070336">
    <property type="term" value="F:flap-structured DNA binding"/>
    <property type="evidence" value="ECO:0007669"/>
    <property type="project" value="TreeGrafter"/>
</dbReference>
<comment type="subcellular location">
    <subcellularLocation>
        <location evidence="1">Nucleus</location>
    </subcellularLocation>
</comment>
<evidence type="ECO:0000313" key="3">
    <source>
        <dbReference type="EMBL" id="VDN08283.1"/>
    </source>
</evidence>
<protein>
    <recommendedName>
        <fullName evidence="1">Fanconi-associated nuclease</fullName>
        <ecNumber evidence="1">3.1.4.1</ecNumber>
    </recommendedName>
</protein>
<dbReference type="PANTHER" id="PTHR15749:SF4">
    <property type="entry name" value="FANCONI-ASSOCIATED NUCLEASE 1"/>
    <property type="match status" value="1"/>
</dbReference>
<dbReference type="OrthoDB" id="76364at2759"/>
<evidence type="ECO:0000313" key="4">
    <source>
        <dbReference type="Proteomes" id="UP000276776"/>
    </source>
</evidence>
<dbReference type="Proteomes" id="UP000276776">
    <property type="component" value="Unassembled WGS sequence"/>
</dbReference>
<dbReference type="EMBL" id="UYYF01005189">
    <property type="protein sequence ID" value="VDN08283.1"/>
    <property type="molecule type" value="Genomic_DNA"/>
</dbReference>
<organism evidence="5">
    <name type="scientific">Thelazia callipaeda</name>
    <name type="common">Oriental eyeworm</name>
    <name type="synonym">Parasitic nematode</name>
    <dbReference type="NCBI Taxonomy" id="103827"/>
    <lineage>
        <taxon>Eukaryota</taxon>
        <taxon>Metazoa</taxon>
        <taxon>Ecdysozoa</taxon>
        <taxon>Nematoda</taxon>
        <taxon>Chromadorea</taxon>
        <taxon>Rhabditida</taxon>
        <taxon>Spirurina</taxon>
        <taxon>Spiruromorpha</taxon>
        <taxon>Thelazioidea</taxon>
        <taxon>Thelaziidae</taxon>
        <taxon>Thelazia</taxon>
    </lineage>
</organism>
<dbReference type="WBParaSite" id="TCLT_0001059301-mRNA-1">
    <property type="protein sequence ID" value="TCLT_0001059301-mRNA-1"/>
    <property type="gene ID" value="TCLT_0001059301"/>
</dbReference>
<dbReference type="InterPro" id="IPR049126">
    <property type="entry name" value="FAN1-like_TPR"/>
</dbReference>
<keyword evidence="1" id="KW-0479">Metal-binding</keyword>
<gene>
    <name evidence="3" type="ORF">TCLT_LOCUS10580</name>
</gene>
<evidence type="ECO:0000259" key="2">
    <source>
        <dbReference type="Pfam" id="PF21170"/>
    </source>
</evidence>
<proteinExistence type="inferred from homology"/>
<comment type="cofactor">
    <cofactor evidence="1">
        <name>Mg(2+)</name>
        <dbReference type="ChEBI" id="CHEBI:18420"/>
    </cofactor>
    <cofactor evidence="1">
        <name>Mn(2+)</name>
        <dbReference type="ChEBI" id="CHEBI:29035"/>
    </cofactor>
</comment>
<dbReference type="CDD" id="cd22326">
    <property type="entry name" value="FAN1-like"/>
    <property type="match status" value="1"/>
</dbReference>
<accession>A0A0N5DBM9</accession>
<name>A0A0N5DBM9_THECL</name>
<dbReference type="GO" id="GO:0004528">
    <property type="term" value="F:phosphodiesterase I activity"/>
    <property type="evidence" value="ECO:0007669"/>
    <property type="project" value="UniProtKB-EC"/>
</dbReference>
<dbReference type="AlphaFoldDB" id="A0A0N5DBM9"/>
<dbReference type="PANTHER" id="PTHR15749">
    <property type="entry name" value="FANCONI-ASSOCIATED NUCLEASE 1"/>
    <property type="match status" value="1"/>
</dbReference>
<dbReference type="EC" id="3.1.4.1" evidence="1"/>
<dbReference type="GO" id="GO:0008409">
    <property type="term" value="F:5'-3' exonuclease activity"/>
    <property type="evidence" value="ECO:0007669"/>
    <property type="project" value="TreeGrafter"/>
</dbReference>
<dbReference type="InterPro" id="IPR033315">
    <property type="entry name" value="Fan1-like"/>
</dbReference>
<feature type="domain" description="Fanconi-associated nuclease 1-like TPR" evidence="2">
    <location>
        <begin position="492"/>
        <end position="645"/>
    </location>
</feature>
<dbReference type="GO" id="GO:0046872">
    <property type="term" value="F:metal ion binding"/>
    <property type="evidence" value="ECO:0007669"/>
    <property type="project" value="UniProtKB-KW"/>
</dbReference>
<keyword evidence="1" id="KW-0234">DNA repair</keyword>
<keyword evidence="1" id="KW-0539">Nucleus</keyword>
<dbReference type="GO" id="GO:0005634">
    <property type="term" value="C:nucleus"/>
    <property type="evidence" value="ECO:0007669"/>
    <property type="project" value="UniProtKB-SubCell"/>
</dbReference>
<comment type="catalytic activity">
    <reaction evidence="1">
        <text>Hydrolytically removes 5'-nucleotides successively from the 3'-hydroxy termini of 3'-hydroxy-terminated oligonucleotides.</text>
        <dbReference type="EC" id="3.1.4.1"/>
    </reaction>
</comment>
<keyword evidence="4" id="KW-1185">Reference proteome</keyword>
<keyword evidence="1" id="KW-0460">Magnesium</keyword>
<comment type="function">
    <text evidence="1">Nuclease required for the repair of DNA interstrand cross-links (ICL). Acts as a 5'-3' exonuclease that anchors at a cut end of DNA and cleaves DNA successively at every third nucleotide, allowing to excise an ICL from one strand through flanking incisions.</text>
</comment>
<evidence type="ECO:0000256" key="1">
    <source>
        <dbReference type="RuleBase" id="RU365033"/>
    </source>
</evidence>
<dbReference type="Pfam" id="PF21170">
    <property type="entry name" value="FAN1_TPR"/>
    <property type="match status" value="1"/>
</dbReference>
<dbReference type="GO" id="GO:0017108">
    <property type="term" value="F:5'-flap endonuclease activity"/>
    <property type="evidence" value="ECO:0007669"/>
    <property type="project" value="TreeGrafter"/>
</dbReference>
<keyword evidence="1" id="KW-0464">Manganese</keyword>
<dbReference type="GO" id="GO:0036297">
    <property type="term" value="P:interstrand cross-link repair"/>
    <property type="evidence" value="ECO:0007669"/>
    <property type="project" value="InterPro"/>
</dbReference>
<reference evidence="5" key="1">
    <citation type="submission" date="2017-02" db="UniProtKB">
        <authorList>
            <consortium name="WormBaseParasite"/>
        </authorList>
    </citation>
    <scope>IDENTIFICATION</scope>
</reference>
<reference evidence="3 4" key="2">
    <citation type="submission" date="2018-11" db="EMBL/GenBank/DDBJ databases">
        <authorList>
            <consortium name="Pathogen Informatics"/>
        </authorList>
    </citation>
    <scope>NUCLEOTIDE SEQUENCE [LARGE SCALE GENOMIC DNA]</scope>
</reference>